<sequence>MTCQLLRLASQPHSPVPTRFHSASPPFLITTPTSSSSKGFSPTLTLAGLIVPVYLGTSSDLRTSTNSIQRTQSKHRRTAPIANS</sequence>
<keyword evidence="4" id="KW-1185">Reference proteome</keyword>
<dbReference type="Proteomes" id="UP000325313">
    <property type="component" value="Unassembled WGS sequence"/>
</dbReference>
<evidence type="ECO:0000313" key="3">
    <source>
        <dbReference type="EMBL" id="KAA1122939.1"/>
    </source>
</evidence>
<dbReference type="EMBL" id="VDEP01000213">
    <property type="protein sequence ID" value="KAA1122939.1"/>
    <property type="molecule type" value="Genomic_DNA"/>
</dbReference>
<organism evidence="3 5">
    <name type="scientific">Puccinia graminis f. sp. tritici</name>
    <dbReference type="NCBI Taxonomy" id="56615"/>
    <lineage>
        <taxon>Eukaryota</taxon>
        <taxon>Fungi</taxon>
        <taxon>Dikarya</taxon>
        <taxon>Basidiomycota</taxon>
        <taxon>Pucciniomycotina</taxon>
        <taxon>Pucciniomycetes</taxon>
        <taxon>Pucciniales</taxon>
        <taxon>Pucciniaceae</taxon>
        <taxon>Puccinia</taxon>
    </lineage>
</organism>
<protein>
    <submittedName>
        <fullName evidence="3">Uncharacterized protein</fullName>
    </submittedName>
</protein>
<feature type="region of interest" description="Disordered" evidence="1">
    <location>
        <begin position="60"/>
        <end position="84"/>
    </location>
</feature>
<dbReference type="AlphaFoldDB" id="A0A5B0RC53"/>
<evidence type="ECO:0000256" key="1">
    <source>
        <dbReference type="SAM" id="MobiDB-lite"/>
    </source>
</evidence>
<reference evidence="4 5" key="1">
    <citation type="submission" date="2019-05" db="EMBL/GenBank/DDBJ databases">
        <title>Emergence of the Ug99 lineage of the wheat stem rust pathogen through somatic hybridization.</title>
        <authorList>
            <person name="Li F."/>
            <person name="Upadhyaya N.M."/>
            <person name="Sperschneider J."/>
            <person name="Matny O."/>
            <person name="Nguyen-Phuc H."/>
            <person name="Mago R."/>
            <person name="Raley C."/>
            <person name="Miller M.E."/>
            <person name="Silverstein K.A.T."/>
            <person name="Henningsen E."/>
            <person name="Hirsch C.D."/>
            <person name="Visser B."/>
            <person name="Pretorius Z.A."/>
            <person name="Steffenson B.J."/>
            <person name="Schwessinger B."/>
            <person name="Dodds P.N."/>
            <person name="Figueroa M."/>
        </authorList>
    </citation>
    <scope>NUCLEOTIDE SEQUENCE [LARGE SCALE GENOMIC DNA]</scope>
    <source>
        <strain evidence="2">21-0</strain>
        <strain evidence="3 5">Ug99</strain>
    </source>
</reference>
<evidence type="ECO:0000313" key="5">
    <source>
        <dbReference type="Proteomes" id="UP000325313"/>
    </source>
</evidence>
<feature type="compositionally biased region" description="Polar residues" evidence="1">
    <location>
        <begin position="60"/>
        <end position="71"/>
    </location>
</feature>
<comment type="caution">
    <text evidence="3">The sequence shown here is derived from an EMBL/GenBank/DDBJ whole genome shotgun (WGS) entry which is preliminary data.</text>
</comment>
<name>A0A5B0RC53_PUCGR</name>
<evidence type="ECO:0000313" key="2">
    <source>
        <dbReference type="EMBL" id="KAA1085442.1"/>
    </source>
</evidence>
<dbReference type="Proteomes" id="UP000324748">
    <property type="component" value="Unassembled WGS sequence"/>
</dbReference>
<proteinExistence type="predicted"/>
<evidence type="ECO:0000313" key="4">
    <source>
        <dbReference type="Proteomes" id="UP000324748"/>
    </source>
</evidence>
<dbReference type="EMBL" id="VSWC01000106">
    <property type="protein sequence ID" value="KAA1085442.1"/>
    <property type="molecule type" value="Genomic_DNA"/>
</dbReference>
<gene>
    <name evidence="2" type="ORF">PGT21_007322</name>
    <name evidence="3" type="ORF">PGTUg99_004261</name>
</gene>
<dbReference type="OrthoDB" id="28755at2759"/>
<accession>A0A5B0RC53</accession>